<evidence type="ECO:0000313" key="1">
    <source>
        <dbReference type="EMBL" id="PLS26019.1"/>
    </source>
</evidence>
<comment type="caution">
    <text evidence="1">The sequence shown here is derived from an EMBL/GenBank/DDBJ whole genome shotgun (WGS) entry which is preliminary data.</text>
</comment>
<sequence>MTTPTQLTHDLTSLRDLWRPLDQLATKTIHIGERADGGPACMSSAPMPLNLGAWQVVDDSASFARLLVRLLHLHPTRDMDGRDLLAGVLANRAHLDMLDAEVLAALAGEAHDLVERARLLLYPPEGTRMVGWCPQCVRELRCDEREIAGGYVPCPRCGRAWRIKDLHTLAMQRLHARGVKGTPAQLSRLLKPWGIDIKADTIKKWGQRGIIHPVAQDAGRPVYLIWDTWAAHTRLAGYERARRRRT</sequence>
<accession>A0A2N5IVN5</accession>
<organism evidence="1 2">
    <name type="scientific">Bifidobacterium parmae</name>
    <dbReference type="NCBI Taxonomy" id="361854"/>
    <lineage>
        <taxon>Bacteria</taxon>
        <taxon>Bacillati</taxon>
        <taxon>Actinomycetota</taxon>
        <taxon>Actinomycetes</taxon>
        <taxon>Bifidobacteriales</taxon>
        <taxon>Bifidobacteriaceae</taxon>
        <taxon>Bifidobacterium</taxon>
    </lineage>
</organism>
<evidence type="ECO:0000313" key="2">
    <source>
        <dbReference type="Proteomes" id="UP000235034"/>
    </source>
</evidence>
<dbReference type="RefSeq" id="WP_101623247.1">
    <property type="nucleotide sequence ID" value="NZ_NMWT01000036.1"/>
</dbReference>
<dbReference type="AlphaFoldDB" id="A0A2N5IVN5"/>
<name>A0A2N5IVN5_9BIFI</name>
<proteinExistence type="predicted"/>
<gene>
    <name evidence="1" type="ORF">Uis4E_2194</name>
</gene>
<dbReference type="Proteomes" id="UP000235034">
    <property type="component" value="Unassembled WGS sequence"/>
</dbReference>
<evidence type="ECO:0008006" key="3">
    <source>
        <dbReference type="Google" id="ProtNLM"/>
    </source>
</evidence>
<keyword evidence="2" id="KW-1185">Reference proteome</keyword>
<protein>
    <recommendedName>
        <fullName evidence="3">PhnA protein</fullName>
    </recommendedName>
</protein>
<dbReference type="OrthoDB" id="3234149at2"/>
<dbReference type="EMBL" id="NMWT01000036">
    <property type="protein sequence ID" value="PLS26019.1"/>
    <property type="molecule type" value="Genomic_DNA"/>
</dbReference>
<reference evidence="1 2" key="1">
    <citation type="submission" date="2017-07" db="EMBL/GenBank/DDBJ databases">
        <title>Bifidobacterium novel species.</title>
        <authorList>
            <person name="Lugli G.A."/>
            <person name="Milani C."/>
            <person name="Duranti S."/>
            <person name="Mangifesta M."/>
        </authorList>
    </citation>
    <scope>NUCLEOTIDE SEQUENCE [LARGE SCALE GENOMIC DNA]</scope>
    <source>
        <strain evidence="1 2">77</strain>
    </source>
</reference>